<dbReference type="SUPFAM" id="SSF54654">
    <property type="entry name" value="CI-2 family of serine protease inhibitors"/>
    <property type="match status" value="1"/>
</dbReference>
<keyword evidence="3" id="KW-0722">Serine protease inhibitor</keyword>
<sequence length="71" mass="8007">MSEESAQGKREWPELVFIKFSIAAAIIEKENPNVKAIKILAGTPRILNFDETRVWVDVNIQDKAVKTPRVG</sequence>
<dbReference type="Pfam" id="PF00280">
    <property type="entry name" value="potato_inhibit"/>
    <property type="match status" value="1"/>
</dbReference>
<reference evidence="4 5" key="1">
    <citation type="submission" date="2024-03" db="EMBL/GenBank/DDBJ databases">
        <authorList>
            <person name="Gkanogiannis A."/>
            <person name="Becerra Lopez-Lavalle L."/>
        </authorList>
    </citation>
    <scope>NUCLEOTIDE SEQUENCE [LARGE SCALE GENOMIC DNA]</scope>
</reference>
<name>A0ABP0YGA8_9ROSI</name>
<dbReference type="PANTHER" id="PTHR33091:SF94">
    <property type="entry name" value="PROTEASE INHIBITOR PROTEIN"/>
    <property type="match status" value="1"/>
</dbReference>
<accession>A0ABP0YGA8</accession>
<evidence type="ECO:0000313" key="5">
    <source>
        <dbReference type="Proteomes" id="UP001642487"/>
    </source>
</evidence>
<dbReference type="InterPro" id="IPR036354">
    <property type="entry name" value="Prot_inh_pot1_sf"/>
</dbReference>
<comment type="similarity">
    <text evidence="1">Belongs to the protease inhibitor I13 (potato type I serine protease inhibitor) family.</text>
</comment>
<evidence type="ECO:0000256" key="2">
    <source>
        <dbReference type="ARBA" id="ARBA00022690"/>
    </source>
</evidence>
<evidence type="ECO:0000256" key="3">
    <source>
        <dbReference type="ARBA" id="ARBA00022900"/>
    </source>
</evidence>
<proteinExistence type="inferred from homology"/>
<dbReference type="Proteomes" id="UP001642487">
    <property type="component" value="Chromosome 3"/>
</dbReference>
<gene>
    <name evidence="4" type="ORF">CITCOLO1_LOCUS10686</name>
</gene>
<dbReference type="EMBL" id="OZ021737">
    <property type="protein sequence ID" value="CAK9318715.1"/>
    <property type="molecule type" value="Genomic_DNA"/>
</dbReference>
<evidence type="ECO:0000313" key="4">
    <source>
        <dbReference type="EMBL" id="CAK9318715.1"/>
    </source>
</evidence>
<keyword evidence="5" id="KW-1185">Reference proteome</keyword>
<dbReference type="Gene3D" id="3.30.10.10">
    <property type="entry name" value="Trypsin Inhibitor V, subunit A"/>
    <property type="match status" value="1"/>
</dbReference>
<organism evidence="4 5">
    <name type="scientific">Citrullus colocynthis</name>
    <name type="common">colocynth</name>
    <dbReference type="NCBI Taxonomy" id="252529"/>
    <lineage>
        <taxon>Eukaryota</taxon>
        <taxon>Viridiplantae</taxon>
        <taxon>Streptophyta</taxon>
        <taxon>Embryophyta</taxon>
        <taxon>Tracheophyta</taxon>
        <taxon>Spermatophyta</taxon>
        <taxon>Magnoliopsida</taxon>
        <taxon>eudicotyledons</taxon>
        <taxon>Gunneridae</taxon>
        <taxon>Pentapetalae</taxon>
        <taxon>rosids</taxon>
        <taxon>fabids</taxon>
        <taxon>Cucurbitales</taxon>
        <taxon>Cucurbitaceae</taxon>
        <taxon>Benincaseae</taxon>
        <taxon>Citrullus</taxon>
    </lineage>
</organism>
<protein>
    <submittedName>
        <fullName evidence="4">Uncharacterized protein</fullName>
    </submittedName>
</protein>
<evidence type="ECO:0000256" key="1">
    <source>
        <dbReference type="ARBA" id="ARBA00008210"/>
    </source>
</evidence>
<keyword evidence="2" id="KW-0646">Protease inhibitor</keyword>
<dbReference type="PANTHER" id="PTHR33091">
    <property type="entry name" value="PROTEIN, PUTATIVE, EXPRESSED-RELATED"/>
    <property type="match status" value="1"/>
</dbReference>
<dbReference type="InterPro" id="IPR000864">
    <property type="entry name" value="Prot_inh_pot1"/>
</dbReference>